<reference evidence="2 3" key="1">
    <citation type="journal article" date="2018" name="ISME J.">
        <title>Endosymbiont genomes yield clues of tubeworm success.</title>
        <authorList>
            <person name="Li Y."/>
            <person name="Liles M.R."/>
            <person name="Halanych K.M."/>
        </authorList>
    </citation>
    <scope>NUCLEOTIDE SEQUENCE [LARGE SCALE GENOMIC DNA]</scope>
    <source>
        <strain evidence="2">A1464</strain>
    </source>
</reference>
<dbReference type="Gene3D" id="3.40.50.300">
    <property type="entry name" value="P-loop containing nucleotide triphosphate hydrolases"/>
    <property type="match status" value="1"/>
</dbReference>
<sequence length="310" mass="36250">MWPEIHHILKEDQIQNYNNVFLNELSLFIEQEKLDESFKESFKSVYLPLAKWIENKHTTTPVVIGLNGGQGSGKSTLSKLLVLILETLFSKTVLHLSIDDLYISRYRRLLLADEVHPLLSVRGVPGTHDVNLGIEILKTLKTNINNKLKIPRFDKALDDLLPDEEWTVIRKMPDIIIFEGWCVGAKPQSDSELLKPLNKLEESKDTQGNWRHYVNRQLTEQYNDLFSYIDHLIMLKVPDMESVFEWRCLQESKLNHRENTTSHIKSEIEVKEFVMYFERITMQCLKEMPQRADVVLNLNKQHQISKVIVK</sequence>
<protein>
    <recommendedName>
        <fullName evidence="1">KAP NTPase domain-containing protein</fullName>
    </recommendedName>
</protein>
<dbReference type="Pfam" id="PF07693">
    <property type="entry name" value="KAP_NTPase"/>
    <property type="match status" value="1"/>
</dbReference>
<name>A0A370D6W1_9GAMM</name>
<gene>
    <name evidence="2" type="ORF">DIZ80_17105</name>
</gene>
<dbReference type="PANTHER" id="PTHR10285">
    <property type="entry name" value="URIDINE KINASE"/>
    <property type="match status" value="1"/>
</dbReference>
<proteinExistence type="predicted"/>
<evidence type="ECO:0000259" key="1">
    <source>
        <dbReference type="Pfam" id="PF07693"/>
    </source>
</evidence>
<comment type="caution">
    <text evidence="2">The sequence shown here is derived from an EMBL/GenBank/DDBJ whole genome shotgun (WGS) entry which is preliminary data.</text>
</comment>
<dbReference type="Proteomes" id="UP000254266">
    <property type="component" value="Unassembled WGS sequence"/>
</dbReference>
<keyword evidence="3" id="KW-1185">Reference proteome</keyword>
<dbReference type="InterPro" id="IPR027417">
    <property type="entry name" value="P-loop_NTPase"/>
</dbReference>
<organism evidence="2 3">
    <name type="scientific">endosymbiont of Galathealinum brachiosum</name>
    <dbReference type="NCBI Taxonomy" id="2200906"/>
    <lineage>
        <taxon>Bacteria</taxon>
        <taxon>Pseudomonadati</taxon>
        <taxon>Pseudomonadota</taxon>
        <taxon>Gammaproteobacteria</taxon>
        <taxon>sulfur-oxidizing symbionts</taxon>
    </lineage>
</organism>
<dbReference type="EMBL" id="QFXC01000014">
    <property type="protein sequence ID" value="RDH80745.1"/>
    <property type="molecule type" value="Genomic_DNA"/>
</dbReference>
<evidence type="ECO:0000313" key="2">
    <source>
        <dbReference type="EMBL" id="RDH80745.1"/>
    </source>
</evidence>
<dbReference type="InterPro" id="IPR011646">
    <property type="entry name" value="KAP_P-loop"/>
</dbReference>
<accession>A0A370D6W1</accession>
<dbReference type="SUPFAM" id="SSF52540">
    <property type="entry name" value="P-loop containing nucleoside triphosphate hydrolases"/>
    <property type="match status" value="1"/>
</dbReference>
<feature type="domain" description="KAP NTPase" evidence="1">
    <location>
        <begin position="43"/>
        <end position="82"/>
    </location>
</feature>
<evidence type="ECO:0000313" key="3">
    <source>
        <dbReference type="Proteomes" id="UP000254266"/>
    </source>
</evidence>
<dbReference type="AlphaFoldDB" id="A0A370D6W1"/>